<evidence type="ECO:0000256" key="1">
    <source>
        <dbReference type="SAM" id="MobiDB-lite"/>
    </source>
</evidence>
<evidence type="ECO:0008006" key="5">
    <source>
        <dbReference type="Google" id="ProtNLM"/>
    </source>
</evidence>
<evidence type="ECO:0000256" key="2">
    <source>
        <dbReference type="SAM" id="SignalP"/>
    </source>
</evidence>
<dbReference type="Proteomes" id="UP000202440">
    <property type="component" value="Chromosome"/>
</dbReference>
<name>A0A222FHX8_9GAMM</name>
<dbReference type="Gene3D" id="3.10.620.30">
    <property type="match status" value="1"/>
</dbReference>
<evidence type="ECO:0000313" key="3">
    <source>
        <dbReference type="EMBL" id="ASP38370.1"/>
    </source>
</evidence>
<feature type="region of interest" description="Disordered" evidence="1">
    <location>
        <begin position="62"/>
        <end position="124"/>
    </location>
</feature>
<dbReference type="RefSeq" id="WP_094059566.1">
    <property type="nucleotide sequence ID" value="NZ_CP022530.1"/>
</dbReference>
<feature type="chain" id="PRO_5013030569" description="Transglutaminase-like domain-containing protein" evidence="2">
    <location>
        <begin position="24"/>
        <end position="480"/>
    </location>
</feature>
<dbReference type="EMBL" id="CP022530">
    <property type="protein sequence ID" value="ASP38370.1"/>
    <property type="molecule type" value="Genomic_DNA"/>
</dbReference>
<proteinExistence type="predicted"/>
<dbReference type="KEGG" id="bsan:CHH28_06610"/>
<accession>A0A222FHX8</accession>
<keyword evidence="4" id="KW-1185">Reference proteome</keyword>
<reference evidence="3 4" key="1">
    <citation type="submission" date="2017-07" db="EMBL/GenBank/DDBJ databases">
        <title>Annotated genome sequence of Bacterioplanes sanyensis isolated from Red Sea.</title>
        <authorList>
            <person name="Rehman Z.U."/>
        </authorList>
    </citation>
    <scope>NUCLEOTIDE SEQUENCE [LARGE SCALE GENOMIC DNA]</scope>
    <source>
        <strain evidence="3 4">NV9</strain>
    </source>
</reference>
<feature type="compositionally biased region" description="Pro residues" evidence="1">
    <location>
        <begin position="102"/>
        <end position="122"/>
    </location>
</feature>
<dbReference type="OrthoDB" id="9816224at2"/>
<evidence type="ECO:0000313" key="4">
    <source>
        <dbReference type="Proteomes" id="UP000202440"/>
    </source>
</evidence>
<dbReference type="AlphaFoldDB" id="A0A222FHX8"/>
<protein>
    <recommendedName>
        <fullName evidence="5">Transglutaminase-like domain-containing protein</fullName>
    </recommendedName>
</protein>
<gene>
    <name evidence="3" type="ORF">CHH28_06610</name>
</gene>
<keyword evidence="2" id="KW-0732">Signal</keyword>
<sequence>MLRVLLVSSVVLSGSLGSATAVADSSEYERWKNSTQTAFRQYLSEQDQAFVGFLKRPWQTLDTDQQQPEDQAPKPDTLPVAQPPAPEPMQPTSDDTPRVELTPPPIAKPVTPPSSALPPSPAPRTELTFFGERLAIAMPKGQHSRFRSRIHGDAIAQHFQTLAEQDWQPTLKDLRHHQQQLTLNDWAMVMLIQQLSQQSQKDVNSQRLLNWFLLLQAGFDARVAFNDNQIYVLLASDDAIFGETFFTLNGRSYYALTQQGPAGRVSTYGEQHSDGTRAIHFDGLNDLQLDGQLQQRQLAVTLEGKQHTLSVDYSQAYVAFLASVPQLQLSRYFDVGLPDVSQRSLSKDLAPLLSGLSEQQAVNRLLHIVQTGFEYQTDDQQFGEENYLFPLETLHYPYSDCEDRAALFAHLVTTLLGLDVIITDYPGHVATAVAFNSPVKGDSVRFQGREYVVADPTYINAQVGMTMPQLAAIAPKLRQP</sequence>
<organism evidence="3 4">
    <name type="scientific">Bacterioplanes sanyensis</name>
    <dbReference type="NCBI Taxonomy" id="1249553"/>
    <lineage>
        <taxon>Bacteria</taxon>
        <taxon>Pseudomonadati</taxon>
        <taxon>Pseudomonadota</taxon>
        <taxon>Gammaproteobacteria</taxon>
        <taxon>Oceanospirillales</taxon>
        <taxon>Oceanospirillaceae</taxon>
        <taxon>Bacterioplanes</taxon>
    </lineage>
</organism>
<feature type="signal peptide" evidence="2">
    <location>
        <begin position="1"/>
        <end position="23"/>
    </location>
</feature>